<accession>B1Y000</accession>
<evidence type="ECO:0000259" key="2">
    <source>
        <dbReference type="Pfam" id="PF20243"/>
    </source>
</evidence>
<organism evidence="3 4">
    <name type="scientific">Leptothrix cholodnii (strain ATCC 51168 / LMG 8142 / SP-6)</name>
    <name type="common">Leptothrix discophora (strain SP-6)</name>
    <dbReference type="NCBI Taxonomy" id="395495"/>
    <lineage>
        <taxon>Bacteria</taxon>
        <taxon>Pseudomonadati</taxon>
        <taxon>Pseudomonadota</taxon>
        <taxon>Betaproteobacteria</taxon>
        <taxon>Burkholderiales</taxon>
        <taxon>Sphaerotilaceae</taxon>
        <taxon>Leptothrix</taxon>
    </lineage>
</organism>
<dbReference type="HOGENOM" id="CLU_498559_0_0_4"/>
<gene>
    <name evidence="3" type="ordered locus">Lcho_1860</name>
</gene>
<reference evidence="3 4" key="1">
    <citation type="submission" date="2008-03" db="EMBL/GenBank/DDBJ databases">
        <title>Complete sequence of Leptothrix cholodnii SP-6.</title>
        <authorList>
            <consortium name="US DOE Joint Genome Institute"/>
            <person name="Copeland A."/>
            <person name="Lucas S."/>
            <person name="Lapidus A."/>
            <person name="Glavina del Rio T."/>
            <person name="Dalin E."/>
            <person name="Tice H."/>
            <person name="Bruce D."/>
            <person name="Goodwin L."/>
            <person name="Pitluck S."/>
            <person name="Chertkov O."/>
            <person name="Brettin T."/>
            <person name="Detter J.C."/>
            <person name="Han C."/>
            <person name="Kuske C.R."/>
            <person name="Schmutz J."/>
            <person name="Larimer F."/>
            <person name="Land M."/>
            <person name="Hauser L."/>
            <person name="Kyrpides N."/>
            <person name="Lykidis A."/>
            <person name="Emerson D."/>
            <person name="Richardson P."/>
        </authorList>
    </citation>
    <scope>NUCLEOTIDE SEQUENCE [LARGE SCALE GENOMIC DNA]</scope>
    <source>
        <strain evidence="4">ATCC 51168 / LMG 8142 / SP-6</strain>
    </source>
</reference>
<feature type="chain" id="PRO_5002773232" description="Copper-binding protein MbnP-like domain-containing protein" evidence="1">
    <location>
        <begin position="26"/>
        <end position="546"/>
    </location>
</feature>
<dbReference type="STRING" id="395495.Lcho_1860"/>
<protein>
    <recommendedName>
        <fullName evidence="2">Copper-binding protein MbnP-like domain-containing protein</fullName>
    </recommendedName>
</protein>
<name>B1Y000_LEPCP</name>
<dbReference type="EMBL" id="CP001013">
    <property type="protein sequence ID" value="ACB34127.1"/>
    <property type="molecule type" value="Genomic_DNA"/>
</dbReference>
<evidence type="ECO:0000313" key="4">
    <source>
        <dbReference type="Proteomes" id="UP000001693"/>
    </source>
</evidence>
<sequence length="546" mass="53966" precursor="true">MACVHPNPNPSLSMNRILRTRPATAALRGTLALSTLAAIGALSACGGGSDAAPSGTTSTVSGTAAVGAPIVGGTVTAKCAAGTSSTATTGTDGRFDLTLTNATQPCLLEVSGGTVNGRTNTDRFHSASLAAGTVNVTNLTELMVAHALQATASATTTTQYAGALPTARLTGTTLSASKAYVLALLPQLGAATPASGVDIVTSAFAADGTGLDAVLDDLAAALRGKTLAAVGTAIGTDAASTTAPGNPAAALTTVAQKVLKVKFAAVAGSGNTPVSCGSQVIGGLGTSSASAKLQDLRFYLSGAQLLDAGGNVVSTTIKLPLNTQWNYTSPLNANDWTTLIDLENGTGACASAADGTTTAAMNDTLRLVIPSGVSFSGIQLVMGLPDSLNKTSATAPAPLDAAALAWGWAGGAYKFAKIELVDANKGTATAWPAPATGTYDAFYFHLGATGCTADPISGINTCTRPNRMAISLASFNPATQQVAVDLAALVASNDIQVNLGGAPGCMSGATDGECIAQFPNALGLDVSTGRPIAGGAAQTVFRAISR</sequence>
<dbReference type="KEGG" id="lch:Lcho_1860"/>
<keyword evidence="1" id="KW-0732">Signal</keyword>
<feature type="signal peptide" evidence="1">
    <location>
        <begin position="1"/>
        <end position="25"/>
    </location>
</feature>
<dbReference type="InterPro" id="IPR046863">
    <property type="entry name" value="MbnP-like_dom"/>
</dbReference>
<dbReference type="Proteomes" id="UP000001693">
    <property type="component" value="Chromosome"/>
</dbReference>
<feature type="domain" description="Copper-binding protein MbnP-like" evidence="2">
    <location>
        <begin position="259"/>
        <end position="507"/>
    </location>
</feature>
<evidence type="ECO:0000256" key="1">
    <source>
        <dbReference type="SAM" id="SignalP"/>
    </source>
</evidence>
<proteinExistence type="predicted"/>
<dbReference type="Pfam" id="PF20243">
    <property type="entry name" value="MbnP"/>
    <property type="match status" value="1"/>
</dbReference>
<dbReference type="AlphaFoldDB" id="B1Y000"/>
<dbReference type="InterPro" id="IPR023977">
    <property type="entry name" value="MbnP-like"/>
</dbReference>
<dbReference type="eggNOG" id="ENOG5030DUI">
    <property type="taxonomic scope" value="Bacteria"/>
</dbReference>
<dbReference type="NCBIfam" id="TIGR04052">
    <property type="entry name" value="MbnP_like_WxW"/>
    <property type="match status" value="1"/>
</dbReference>
<keyword evidence="4" id="KW-1185">Reference proteome</keyword>
<evidence type="ECO:0000313" key="3">
    <source>
        <dbReference type="EMBL" id="ACB34127.1"/>
    </source>
</evidence>